<reference evidence="1" key="1">
    <citation type="submission" date="2021-10" db="EMBL/GenBank/DDBJ databases">
        <title>Roseicella aerolatum sp. nov., isolated from aerosols of e-waste dismantling site.</title>
        <authorList>
            <person name="Qin T."/>
        </authorList>
    </citation>
    <scope>NUCLEOTIDE SEQUENCE</scope>
    <source>
        <strain evidence="1">GB24</strain>
    </source>
</reference>
<protein>
    <submittedName>
        <fullName evidence="1">Uncharacterized protein</fullName>
    </submittedName>
</protein>
<accession>A0A9X1LAB4</accession>
<comment type="caution">
    <text evidence="1">The sequence shown here is derived from an EMBL/GenBank/DDBJ whole genome shotgun (WGS) entry which is preliminary data.</text>
</comment>
<gene>
    <name evidence="1" type="ORF">LHA35_05800</name>
</gene>
<dbReference type="AlphaFoldDB" id="A0A9X1LAB4"/>
<dbReference type="EMBL" id="JAJAQI010000006">
    <property type="protein sequence ID" value="MCB4821242.1"/>
    <property type="molecule type" value="Genomic_DNA"/>
</dbReference>
<dbReference type="Proteomes" id="UP001139311">
    <property type="component" value="Unassembled WGS sequence"/>
</dbReference>
<proteinExistence type="predicted"/>
<organism evidence="1 2">
    <name type="scientific">Roseicella aerolata</name>
    <dbReference type="NCBI Taxonomy" id="2883479"/>
    <lineage>
        <taxon>Bacteria</taxon>
        <taxon>Pseudomonadati</taxon>
        <taxon>Pseudomonadota</taxon>
        <taxon>Alphaproteobacteria</taxon>
        <taxon>Acetobacterales</taxon>
        <taxon>Roseomonadaceae</taxon>
        <taxon>Roseicella</taxon>
    </lineage>
</organism>
<dbReference type="RefSeq" id="WP_226605689.1">
    <property type="nucleotide sequence ID" value="NZ_JAJAQI010000006.1"/>
</dbReference>
<evidence type="ECO:0000313" key="2">
    <source>
        <dbReference type="Proteomes" id="UP001139311"/>
    </source>
</evidence>
<sequence>MTSTNMDSIVQEFAQAFDDLLGAAMRETFGNWAEAPSSLPALPEAYANGRDRLESAT</sequence>
<name>A0A9X1LAB4_9PROT</name>
<keyword evidence="2" id="KW-1185">Reference proteome</keyword>
<evidence type="ECO:0000313" key="1">
    <source>
        <dbReference type="EMBL" id="MCB4821242.1"/>
    </source>
</evidence>